<feature type="domain" description="Transglycosylase SLT" evidence="2">
    <location>
        <begin position="21"/>
        <end position="74"/>
    </location>
</feature>
<name>A0A5C6TV90_9SPHN</name>
<dbReference type="OrthoDB" id="8477976at2"/>
<accession>A0A5C6TV90</accession>
<dbReference type="InterPro" id="IPR008258">
    <property type="entry name" value="Transglycosylase_SLT_dom_1"/>
</dbReference>
<dbReference type="InterPro" id="IPR023346">
    <property type="entry name" value="Lysozyme-like_dom_sf"/>
</dbReference>
<evidence type="ECO:0000259" key="2">
    <source>
        <dbReference type="Pfam" id="PF01464"/>
    </source>
</evidence>
<proteinExistence type="inferred from homology"/>
<dbReference type="Gene3D" id="1.10.530.10">
    <property type="match status" value="1"/>
</dbReference>
<gene>
    <name evidence="3" type="ORF">FRZ32_09110</name>
</gene>
<comment type="similarity">
    <text evidence="1">Belongs to the virb1 family.</text>
</comment>
<dbReference type="AlphaFoldDB" id="A0A5C6TV90"/>
<dbReference type="RefSeq" id="WP_147043212.1">
    <property type="nucleotide sequence ID" value="NZ_BAABIR010000004.1"/>
</dbReference>
<dbReference type="SUPFAM" id="SSF53955">
    <property type="entry name" value="Lysozyme-like"/>
    <property type="match status" value="1"/>
</dbReference>
<evidence type="ECO:0000256" key="1">
    <source>
        <dbReference type="ARBA" id="ARBA00009387"/>
    </source>
</evidence>
<comment type="caution">
    <text evidence="3">The sequence shown here is derived from an EMBL/GenBank/DDBJ whole genome shotgun (WGS) entry which is preliminary data.</text>
</comment>
<organism evidence="3 4">
    <name type="scientific">Allosphingosinicella ginsenosidimutans</name>
    <dbReference type="NCBI Taxonomy" id="1176539"/>
    <lineage>
        <taxon>Bacteria</taxon>
        <taxon>Pseudomonadati</taxon>
        <taxon>Pseudomonadota</taxon>
        <taxon>Alphaproteobacteria</taxon>
        <taxon>Sphingomonadales</taxon>
        <taxon>Sphingomonadaceae</taxon>
        <taxon>Allosphingosinicella</taxon>
    </lineage>
</organism>
<protein>
    <submittedName>
        <fullName evidence="3">Lytic transglycosylase domain-containing protein</fullName>
    </submittedName>
</protein>
<reference evidence="3 4" key="1">
    <citation type="journal article" date="2015" name="J. Microbiol.">
        <title>Sphingosinicella ginsenosidimutans sp. nov., with ginsenoside converting activity.</title>
        <authorList>
            <person name="Kim J.K."/>
            <person name="Kang M.S."/>
            <person name="Park S.C."/>
            <person name="Kim K.M."/>
            <person name="Choi K."/>
            <person name="Yoon M.H."/>
            <person name="Im W.T."/>
        </authorList>
    </citation>
    <scope>NUCLEOTIDE SEQUENCE [LARGE SCALE GENOMIC DNA]</scope>
    <source>
        <strain evidence="3 4">BS-11</strain>
    </source>
</reference>
<dbReference type="EMBL" id="VOQQ01000001">
    <property type="protein sequence ID" value="TXC63805.1"/>
    <property type="molecule type" value="Genomic_DNA"/>
</dbReference>
<evidence type="ECO:0000313" key="4">
    <source>
        <dbReference type="Proteomes" id="UP000321249"/>
    </source>
</evidence>
<dbReference type="Pfam" id="PF01464">
    <property type="entry name" value="SLT"/>
    <property type="match status" value="1"/>
</dbReference>
<dbReference type="Proteomes" id="UP000321249">
    <property type="component" value="Unassembled WGS sequence"/>
</dbReference>
<evidence type="ECO:0000313" key="3">
    <source>
        <dbReference type="EMBL" id="TXC63805.1"/>
    </source>
</evidence>
<keyword evidence="4" id="KW-1185">Reference proteome</keyword>
<sequence>MIPTTNSAVAEGSLRGRINSAIQLAASRTGVDFSYLLNQARMESGFNPNARARTSSATGLFQFIEQTWLGTVKRHGAEHGLGWAADAIRQGHNGHFYVSDPQLRQAILDLRREPEAASAMAGEYASDNKDYIEQRLGRAAEPVDLYLAHFLGAAGATRFLRAHDSNPDAAAAALLPAAARANRAVFYNRDGSARSFAEIRQHFAERIGGGSSTMPQVRYAQAAAPQSAAMRMAALGIDPNDPTGLGTDPTRPFGGPSPEYARLAYLMLAGIGG</sequence>